<dbReference type="SUPFAM" id="SSF56954">
    <property type="entry name" value="Outer membrane efflux proteins (OEP)"/>
    <property type="match status" value="1"/>
</dbReference>
<name>K6YKC3_9ALTE</name>
<organism evidence="2 3">
    <name type="scientific">Paraglaciecola polaris LMG 21857</name>
    <dbReference type="NCBI Taxonomy" id="1129793"/>
    <lineage>
        <taxon>Bacteria</taxon>
        <taxon>Pseudomonadati</taxon>
        <taxon>Pseudomonadota</taxon>
        <taxon>Gammaproteobacteria</taxon>
        <taxon>Alteromonadales</taxon>
        <taxon>Alteromonadaceae</taxon>
        <taxon>Paraglaciecola</taxon>
    </lineage>
</organism>
<evidence type="ECO:0000313" key="3">
    <source>
        <dbReference type="Proteomes" id="UP000006322"/>
    </source>
</evidence>
<accession>K6YKC3</accession>
<protein>
    <submittedName>
        <fullName evidence="2">Outer membrane efflux protein</fullName>
    </submittedName>
</protein>
<evidence type="ECO:0000256" key="1">
    <source>
        <dbReference type="ARBA" id="ARBA00007613"/>
    </source>
</evidence>
<dbReference type="AlphaFoldDB" id="K6YKC3"/>
<dbReference type="GO" id="GO:0015562">
    <property type="term" value="F:efflux transmembrane transporter activity"/>
    <property type="evidence" value="ECO:0007669"/>
    <property type="project" value="InterPro"/>
</dbReference>
<comment type="similarity">
    <text evidence="1">Belongs to the outer membrane factor (OMF) (TC 1.B.17) family.</text>
</comment>
<evidence type="ECO:0000313" key="2">
    <source>
        <dbReference type="EMBL" id="GAC33159.1"/>
    </source>
</evidence>
<proteinExistence type="inferred from homology"/>
<dbReference type="Gene3D" id="1.20.1600.10">
    <property type="entry name" value="Outer membrane efflux proteins (OEP)"/>
    <property type="match status" value="1"/>
</dbReference>
<dbReference type="Pfam" id="PF02321">
    <property type="entry name" value="OEP"/>
    <property type="match status" value="1"/>
</dbReference>
<dbReference type="OrthoDB" id="5607838at2"/>
<reference evidence="3" key="1">
    <citation type="journal article" date="2014" name="Environ. Microbiol.">
        <title>Comparative genomics of the marine bacterial genus Glaciecola reveals the high degree of genomic diversity and genomic characteristic for cold adaptation.</title>
        <authorList>
            <person name="Qin Q.L."/>
            <person name="Xie B.B."/>
            <person name="Yu Y."/>
            <person name="Shu Y.L."/>
            <person name="Rong J.C."/>
            <person name="Zhang Y.J."/>
            <person name="Zhao D.L."/>
            <person name="Chen X.L."/>
            <person name="Zhang X.Y."/>
            <person name="Chen B."/>
            <person name="Zhou B.C."/>
            <person name="Zhang Y.Z."/>
        </authorList>
    </citation>
    <scope>NUCLEOTIDE SEQUENCE [LARGE SCALE GENOMIC DNA]</scope>
    <source>
        <strain evidence="3">LMG 21857</strain>
    </source>
</reference>
<dbReference type="PANTHER" id="PTHR30203">
    <property type="entry name" value="OUTER MEMBRANE CATION EFFLUX PROTEIN"/>
    <property type="match status" value="1"/>
</dbReference>
<dbReference type="RefSeq" id="WP_007104942.1">
    <property type="nucleotide sequence ID" value="NZ_BAER01000047.1"/>
</dbReference>
<dbReference type="Proteomes" id="UP000006322">
    <property type="component" value="Unassembled WGS sequence"/>
</dbReference>
<comment type="caution">
    <text evidence="2">The sequence shown here is derived from an EMBL/GenBank/DDBJ whole genome shotgun (WGS) entry which is preliminary data.</text>
</comment>
<gene>
    <name evidence="2" type="ORF">GPLA_2254</name>
</gene>
<dbReference type="EMBL" id="BAER01000047">
    <property type="protein sequence ID" value="GAC33159.1"/>
    <property type="molecule type" value="Genomic_DNA"/>
</dbReference>
<keyword evidence="3" id="KW-1185">Reference proteome</keyword>
<dbReference type="PANTHER" id="PTHR30203:SF24">
    <property type="entry name" value="BLR4935 PROTEIN"/>
    <property type="match status" value="1"/>
</dbReference>
<dbReference type="InterPro" id="IPR010131">
    <property type="entry name" value="MdtP/NodT-like"/>
</dbReference>
<dbReference type="STRING" id="1129793.GPLA_2254"/>
<dbReference type="InterPro" id="IPR003423">
    <property type="entry name" value="OMP_efflux"/>
</dbReference>
<sequence>MKVIDFVLVISVLLLSPHLAAKQLNKSSYSGYGVLTEQNAIILALENNPNLAQMQARYEAMKSLPSQVGTLPDPILSLGAVNFPTDSFERSQEGMTQLQIGFSQAFPFPGKLDLKEEAAKFNAKAAYFDLTEMRMLLASNVSIKWWQIFYLDRAIETVNRNQNLLRQFVEIANTKYTTGDGLQQDVLLSQLELSKLIDKNIQIVALRENQIIRLNVLMNIAPRNTIRLPNKIDLVEKNILSEQQLYQLASQFRPLLQKHKALISAAKSNLKLAEQEYYPDFNVGVTYGNRTGENPPYMGGDRADLFSIKLGIKIPLYASTKQSYKVKQRIKEKFKSKYAYYDEMNQVKADIATNATNYSRSRQQLSLFESGILPQARQTVQSMLAGYQVSEVDFLNLVRSQVTLFNYELQYWQSVSQSNQALASLQASVGRESIYE</sequence>